<name>A0ABV1UQA4_9ACTN</name>
<evidence type="ECO:0000256" key="3">
    <source>
        <dbReference type="ARBA" id="ARBA00022884"/>
    </source>
</evidence>
<comment type="caution">
    <text evidence="8">The sequence shown here is derived from an EMBL/GenBank/DDBJ whole genome shotgun (WGS) entry which is preliminary data.</text>
</comment>
<dbReference type="SUPFAM" id="SSF48013">
    <property type="entry name" value="NusB-like"/>
    <property type="match status" value="1"/>
</dbReference>
<feature type="domain" description="NusB/RsmB/TIM44" evidence="7">
    <location>
        <begin position="6"/>
        <end position="132"/>
    </location>
</feature>
<protein>
    <recommendedName>
        <fullName evidence="6">Transcription antitermination protein NusB</fullName>
    </recommendedName>
    <alternativeName>
        <fullName evidence="6">Antitermination factor NusB</fullName>
    </alternativeName>
</protein>
<keyword evidence="5 6" id="KW-0804">Transcription</keyword>
<sequence>MAARNKARKRAFQILFEADQRGASVQSVLADWVRHARTDERQPPVAEYTMDLVEGYAEHADRIDELIATYAVGWTIDRMPVVDRNILRLGTYELVWNDETPDAVVIDEAVQLAKEFSTDESPAFVNGLLGRFKDLKPSLRRD</sequence>
<dbReference type="Pfam" id="PF01029">
    <property type="entry name" value="NusB"/>
    <property type="match status" value="1"/>
</dbReference>
<dbReference type="EMBL" id="JBEPBX010000004">
    <property type="protein sequence ID" value="MER6612964.1"/>
    <property type="molecule type" value="Genomic_DNA"/>
</dbReference>
<evidence type="ECO:0000256" key="6">
    <source>
        <dbReference type="HAMAP-Rule" id="MF_00073"/>
    </source>
</evidence>
<dbReference type="InterPro" id="IPR011605">
    <property type="entry name" value="NusB_fam"/>
</dbReference>
<evidence type="ECO:0000256" key="5">
    <source>
        <dbReference type="ARBA" id="ARBA00023163"/>
    </source>
</evidence>
<dbReference type="PANTHER" id="PTHR11078">
    <property type="entry name" value="N UTILIZATION SUBSTANCE PROTEIN B-RELATED"/>
    <property type="match status" value="1"/>
</dbReference>
<dbReference type="Proteomes" id="UP001445472">
    <property type="component" value="Unassembled WGS sequence"/>
</dbReference>
<accession>A0ABV1UQA4</accession>
<keyword evidence="2 6" id="KW-0889">Transcription antitermination</keyword>
<dbReference type="Gene3D" id="1.10.940.10">
    <property type="entry name" value="NusB-like"/>
    <property type="match status" value="1"/>
</dbReference>
<dbReference type="InterPro" id="IPR006027">
    <property type="entry name" value="NusB_RsmB_TIM44"/>
</dbReference>
<dbReference type="InterPro" id="IPR035926">
    <property type="entry name" value="NusB-like_sf"/>
</dbReference>
<evidence type="ECO:0000313" key="8">
    <source>
        <dbReference type="EMBL" id="MER6612964.1"/>
    </source>
</evidence>
<keyword evidence="4 6" id="KW-0805">Transcription regulation</keyword>
<dbReference type="PANTHER" id="PTHR11078:SF3">
    <property type="entry name" value="ANTITERMINATION NUSB DOMAIN-CONTAINING PROTEIN"/>
    <property type="match status" value="1"/>
</dbReference>
<dbReference type="NCBIfam" id="TIGR01951">
    <property type="entry name" value="nusB"/>
    <property type="match status" value="1"/>
</dbReference>
<evidence type="ECO:0000313" key="9">
    <source>
        <dbReference type="Proteomes" id="UP001445472"/>
    </source>
</evidence>
<evidence type="ECO:0000256" key="4">
    <source>
        <dbReference type="ARBA" id="ARBA00023015"/>
    </source>
</evidence>
<organism evidence="8 9">
    <name type="scientific">Streptomyces xantholiticus</name>
    <dbReference type="NCBI Taxonomy" id="68285"/>
    <lineage>
        <taxon>Bacteria</taxon>
        <taxon>Bacillati</taxon>
        <taxon>Actinomycetota</taxon>
        <taxon>Actinomycetes</taxon>
        <taxon>Kitasatosporales</taxon>
        <taxon>Streptomycetaceae</taxon>
        <taxon>Streptomyces</taxon>
    </lineage>
</organism>
<evidence type="ECO:0000256" key="2">
    <source>
        <dbReference type="ARBA" id="ARBA00022814"/>
    </source>
</evidence>
<dbReference type="HAMAP" id="MF_00073">
    <property type="entry name" value="NusB"/>
    <property type="match status" value="1"/>
</dbReference>
<proteinExistence type="inferred from homology"/>
<dbReference type="RefSeq" id="WP_100106203.1">
    <property type="nucleotide sequence ID" value="NZ_JBEPBX010000004.1"/>
</dbReference>
<comment type="similarity">
    <text evidence="1 6">Belongs to the NusB family.</text>
</comment>
<keyword evidence="3 6" id="KW-0694">RNA-binding</keyword>
<evidence type="ECO:0000256" key="1">
    <source>
        <dbReference type="ARBA" id="ARBA00005952"/>
    </source>
</evidence>
<gene>
    <name evidence="6 8" type="primary">nusB</name>
    <name evidence="8" type="ORF">ABT276_06175</name>
</gene>
<comment type="function">
    <text evidence="6">Involved in transcription antitermination. Required for transcription of ribosomal RNA (rRNA) genes. Binds specifically to the boxA antiterminator sequence of the ribosomal RNA (rrn) operons.</text>
</comment>
<keyword evidence="9" id="KW-1185">Reference proteome</keyword>
<reference evidence="8 9" key="1">
    <citation type="submission" date="2024-06" db="EMBL/GenBank/DDBJ databases">
        <title>The Natural Products Discovery Center: Release of the First 8490 Sequenced Strains for Exploring Actinobacteria Biosynthetic Diversity.</title>
        <authorList>
            <person name="Kalkreuter E."/>
            <person name="Kautsar S.A."/>
            <person name="Yang D."/>
            <person name="Bader C.D."/>
            <person name="Teijaro C.N."/>
            <person name="Fluegel L."/>
            <person name="Davis C.M."/>
            <person name="Simpson J.R."/>
            <person name="Lauterbach L."/>
            <person name="Steele A.D."/>
            <person name="Gui C."/>
            <person name="Meng S."/>
            <person name="Li G."/>
            <person name="Viehrig K."/>
            <person name="Ye F."/>
            <person name="Su P."/>
            <person name="Kiefer A.F."/>
            <person name="Nichols A."/>
            <person name="Cepeda A.J."/>
            <person name="Yan W."/>
            <person name="Fan B."/>
            <person name="Jiang Y."/>
            <person name="Adhikari A."/>
            <person name="Zheng C.-J."/>
            <person name="Schuster L."/>
            <person name="Cowan T.M."/>
            <person name="Smanski M.J."/>
            <person name="Chevrette M.G."/>
            <person name="De Carvalho L.P.S."/>
            <person name="Shen B."/>
        </authorList>
    </citation>
    <scope>NUCLEOTIDE SEQUENCE [LARGE SCALE GENOMIC DNA]</scope>
    <source>
        <strain evidence="8 9">NPDC000837</strain>
    </source>
</reference>
<evidence type="ECO:0000259" key="7">
    <source>
        <dbReference type="Pfam" id="PF01029"/>
    </source>
</evidence>